<accession>A0A5B0MNG6</accession>
<evidence type="ECO:0000313" key="2">
    <source>
        <dbReference type="EMBL" id="KAA1077524.1"/>
    </source>
</evidence>
<sequence>MTQSLTPDHNMQLIPGSGCTTPPSHSAATIPVRQSSRKRIPLVTPGFVPTQANSRKSLQTQNYTRSNINQSSSPTPGNQGGPTSTQETSNTINSVAMYDLEQNSDDENAKVSGRSAKSKEDKKLKPCKDGTENVLVYFSQIENGLTYRCLWCPMTVKASTSSYYNLKFHCDGSNIKGTIQAACPN</sequence>
<evidence type="ECO:0000256" key="1">
    <source>
        <dbReference type="SAM" id="MobiDB-lite"/>
    </source>
</evidence>
<dbReference type="AlphaFoldDB" id="A0A5B0MNG6"/>
<name>A0A5B0MNG6_PUCGR</name>
<feature type="compositionally biased region" description="Basic and acidic residues" evidence="1">
    <location>
        <begin position="117"/>
        <end position="126"/>
    </location>
</feature>
<gene>
    <name evidence="2" type="ORF">PGT21_010756</name>
</gene>
<feature type="compositionally biased region" description="Polar residues" evidence="1">
    <location>
        <begin position="18"/>
        <end position="27"/>
    </location>
</feature>
<dbReference type="EMBL" id="VSWC01000144">
    <property type="protein sequence ID" value="KAA1077524.1"/>
    <property type="molecule type" value="Genomic_DNA"/>
</dbReference>
<protein>
    <submittedName>
        <fullName evidence="2">Uncharacterized protein</fullName>
    </submittedName>
</protein>
<dbReference type="OrthoDB" id="10478306at2759"/>
<organism evidence="2 3">
    <name type="scientific">Puccinia graminis f. sp. tritici</name>
    <dbReference type="NCBI Taxonomy" id="56615"/>
    <lineage>
        <taxon>Eukaryota</taxon>
        <taxon>Fungi</taxon>
        <taxon>Dikarya</taxon>
        <taxon>Basidiomycota</taxon>
        <taxon>Pucciniomycotina</taxon>
        <taxon>Pucciniomycetes</taxon>
        <taxon>Pucciniales</taxon>
        <taxon>Pucciniaceae</taxon>
        <taxon>Puccinia</taxon>
    </lineage>
</organism>
<feature type="compositionally biased region" description="Polar residues" evidence="1">
    <location>
        <begin position="50"/>
        <end position="94"/>
    </location>
</feature>
<feature type="region of interest" description="Disordered" evidence="1">
    <location>
        <begin position="1"/>
        <end position="126"/>
    </location>
</feature>
<evidence type="ECO:0000313" key="3">
    <source>
        <dbReference type="Proteomes" id="UP000324748"/>
    </source>
</evidence>
<proteinExistence type="predicted"/>
<keyword evidence="3" id="KW-1185">Reference proteome</keyword>
<reference evidence="2 3" key="1">
    <citation type="submission" date="2019-05" db="EMBL/GenBank/DDBJ databases">
        <title>Emergence of the Ug99 lineage of the wheat stem rust pathogen through somatic hybridization.</title>
        <authorList>
            <person name="Li F."/>
            <person name="Upadhyaya N.M."/>
            <person name="Sperschneider J."/>
            <person name="Matny O."/>
            <person name="Nguyen-Phuc H."/>
            <person name="Mago R."/>
            <person name="Raley C."/>
            <person name="Miller M.E."/>
            <person name="Silverstein K.A.T."/>
            <person name="Henningsen E."/>
            <person name="Hirsch C.D."/>
            <person name="Visser B."/>
            <person name="Pretorius Z.A."/>
            <person name="Steffenson B.J."/>
            <person name="Schwessinger B."/>
            <person name="Dodds P.N."/>
            <person name="Figueroa M."/>
        </authorList>
    </citation>
    <scope>NUCLEOTIDE SEQUENCE [LARGE SCALE GENOMIC DNA]</scope>
    <source>
        <strain evidence="2">21-0</strain>
    </source>
</reference>
<comment type="caution">
    <text evidence="2">The sequence shown here is derived from an EMBL/GenBank/DDBJ whole genome shotgun (WGS) entry which is preliminary data.</text>
</comment>
<dbReference type="Proteomes" id="UP000324748">
    <property type="component" value="Unassembled WGS sequence"/>
</dbReference>